<evidence type="ECO:0000256" key="5">
    <source>
        <dbReference type="SAM" id="Phobius"/>
    </source>
</evidence>
<accession>A0ABP0E494</accession>
<feature type="transmembrane region" description="Helical" evidence="5">
    <location>
        <begin position="443"/>
        <end position="468"/>
    </location>
</feature>
<evidence type="ECO:0000256" key="3">
    <source>
        <dbReference type="ARBA" id="ARBA00022989"/>
    </source>
</evidence>
<organism evidence="6 7">
    <name type="scientific">Sporothrix epigloea</name>
    <dbReference type="NCBI Taxonomy" id="1892477"/>
    <lineage>
        <taxon>Eukaryota</taxon>
        <taxon>Fungi</taxon>
        <taxon>Dikarya</taxon>
        <taxon>Ascomycota</taxon>
        <taxon>Pezizomycotina</taxon>
        <taxon>Sordariomycetes</taxon>
        <taxon>Sordariomycetidae</taxon>
        <taxon>Ophiostomatales</taxon>
        <taxon>Ophiostomataceae</taxon>
        <taxon>Sporothrix</taxon>
    </lineage>
</organism>
<evidence type="ECO:0000256" key="1">
    <source>
        <dbReference type="ARBA" id="ARBA00004141"/>
    </source>
</evidence>
<name>A0ABP0E494_9PEZI</name>
<feature type="transmembrane region" description="Helical" evidence="5">
    <location>
        <begin position="351"/>
        <end position="368"/>
    </location>
</feature>
<evidence type="ECO:0000256" key="2">
    <source>
        <dbReference type="ARBA" id="ARBA00022692"/>
    </source>
</evidence>
<keyword evidence="4 5" id="KW-0472">Membrane</keyword>
<keyword evidence="7" id="KW-1185">Reference proteome</keyword>
<feature type="transmembrane region" description="Helical" evidence="5">
    <location>
        <begin position="135"/>
        <end position="156"/>
    </location>
</feature>
<dbReference type="Proteomes" id="UP001642501">
    <property type="component" value="Unassembled WGS sequence"/>
</dbReference>
<feature type="transmembrane region" description="Helical" evidence="5">
    <location>
        <begin position="192"/>
        <end position="215"/>
    </location>
</feature>
<dbReference type="PANTHER" id="PTHR23501:SF107">
    <property type="entry name" value="TRANSPORTER, PUTATIVE (AFU_ORTHOLOGUE AFUA_7G04730)-RELATED"/>
    <property type="match status" value="1"/>
</dbReference>
<sequence>MTSRFKSQAIATTAVIAANDNDKPDLDLIHRNEKEIAEHPDSVTENASEGIRKAEAAALLWSKPALYGIFGWILFLFFVIEFQNTLGFQLMYYVYSSFAAAPQITQANMASSIIGGIIGVPLAKMLNVWGRAESMVVFIVMYTVGMIILAACTGPTSYAVGYVLYNQGYTGMYFILNVFVADTSGLYNRAILIGITGTPTYLTALAGPPIVQMFIDNMTWRWAYGAFAIIVPLTCLPLAYILKMYQKKAEEQGIYAPRAKTDRNLRQNLVHFGIEFDVIGALLLSASFLFMFLPFTLKSNTVTMYASARFIVPLVVGVLLFPCFFLWECYGLPRKTGKYYMRWELLKNRTVFGACMLAGITFFNSYAWESYFYYYLMVVYNYSATRVGYATLANGFTAVAIQIVFGLWIRRSKYFKSVCLYFGVPISILGAGLLIRFRSNDYSIGLLVMAQIFIGAGWGVLLLGYELAAYASSDRDGIPILYSLIGLTCSIFSSVASAIVTAIYNKVFPEALLRRLPPDTVGDYMTIFQGGSFIQVTYPVGSPTRDAINYAWGQTQYYLCIMAVAIMVLAFPAVWIWRDHRVDRKQVKGNVI</sequence>
<dbReference type="InterPro" id="IPR011701">
    <property type="entry name" value="MFS"/>
</dbReference>
<protein>
    <recommendedName>
        <fullName evidence="8">Siderophore iron transporter mirB</fullName>
    </recommendedName>
</protein>
<feature type="transmembrane region" description="Helical" evidence="5">
    <location>
        <begin position="221"/>
        <end position="242"/>
    </location>
</feature>
<proteinExistence type="predicted"/>
<feature type="transmembrane region" description="Helical" evidence="5">
    <location>
        <begin position="388"/>
        <end position="409"/>
    </location>
</feature>
<feature type="transmembrane region" description="Helical" evidence="5">
    <location>
        <begin position="310"/>
        <end position="330"/>
    </location>
</feature>
<feature type="transmembrane region" description="Helical" evidence="5">
    <location>
        <begin position="104"/>
        <end position="123"/>
    </location>
</feature>
<comment type="subcellular location">
    <subcellularLocation>
        <location evidence="1">Membrane</location>
        <topology evidence="1">Multi-pass membrane protein</topology>
    </subcellularLocation>
</comment>
<dbReference type="EMBL" id="CAWUOM010000228">
    <property type="protein sequence ID" value="CAK7275400.1"/>
    <property type="molecule type" value="Genomic_DNA"/>
</dbReference>
<keyword evidence="3 5" id="KW-1133">Transmembrane helix</keyword>
<feature type="transmembrane region" description="Helical" evidence="5">
    <location>
        <begin position="556"/>
        <end position="577"/>
    </location>
</feature>
<feature type="transmembrane region" description="Helical" evidence="5">
    <location>
        <begin position="162"/>
        <end position="180"/>
    </location>
</feature>
<dbReference type="Gene3D" id="1.20.1250.20">
    <property type="entry name" value="MFS general substrate transporter like domains"/>
    <property type="match status" value="2"/>
</dbReference>
<feature type="transmembrane region" description="Helical" evidence="5">
    <location>
        <begin position="418"/>
        <end position="437"/>
    </location>
</feature>
<dbReference type="SUPFAM" id="SSF103473">
    <property type="entry name" value="MFS general substrate transporter"/>
    <property type="match status" value="1"/>
</dbReference>
<evidence type="ECO:0000256" key="4">
    <source>
        <dbReference type="ARBA" id="ARBA00023136"/>
    </source>
</evidence>
<evidence type="ECO:0008006" key="8">
    <source>
        <dbReference type="Google" id="ProtNLM"/>
    </source>
</evidence>
<comment type="caution">
    <text evidence="6">The sequence shown here is derived from an EMBL/GenBank/DDBJ whole genome shotgun (WGS) entry which is preliminary data.</text>
</comment>
<feature type="transmembrane region" description="Helical" evidence="5">
    <location>
        <begin position="269"/>
        <end position="290"/>
    </location>
</feature>
<evidence type="ECO:0000313" key="6">
    <source>
        <dbReference type="EMBL" id="CAK7275400.1"/>
    </source>
</evidence>
<dbReference type="Pfam" id="PF07690">
    <property type="entry name" value="MFS_1"/>
    <property type="match status" value="1"/>
</dbReference>
<feature type="transmembrane region" description="Helical" evidence="5">
    <location>
        <begin position="65"/>
        <end position="84"/>
    </location>
</feature>
<feature type="transmembrane region" description="Helical" evidence="5">
    <location>
        <begin position="480"/>
        <end position="504"/>
    </location>
</feature>
<dbReference type="PANTHER" id="PTHR23501">
    <property type="entry name" value="MAJOR FACILITATOR SUPERFAMILY"/>
    <property type="match status" value="1"/>
</dbReference>
<evidence type="ECO:0000313" key="7">
    <source>
        <dbReference type="Proteomes" id="UP001642501"/>
    </source>
</evidence>
<gene>
    <name evidence="6" type="ORF">SEPCBS57363_006659</name>
</gene>
<keyword evidence="2 5" id="KW-0812">Transmembrane</keyword>
<reference evidence="6 7" key="1">
    <citation type="submission" date="2024-01" db="EMBL/GenBank/DDBJ databases">
        <authorList>
            <person name="Allen C."/>
            <person name="Tagirdzhanova G."/>
        </authorList>
    </citation>
    <scope>NUCLEOTIDE SEQUENCE [LARGE SCALE GENOMIC DNA]</scope>
    <source>
        <strain evidence="6 7">CBS 573.63</strain>
    </source>
</reference>
<dbReference type="InterPro" id="IPR036259">
    <property type="entry name" value="MFS_trans_sf"/>
</dbReference>